<accession>A0A1G7G543</accession>
<dbReference type="Gene3D" id="3.40.630.30">
    <property type="match status" value="1"/>
</dbReference>
<dbReference type="Proteomes" id="UP000198972">
    <property type="component" value="Unassembled WGS sequence"/>
</dbReference>
<dbReference type="AlphaFoldDB" id="A0A1G7G543"/>
<dbReference type="STRING" id="670482.SAMN04488542_102303"/>
<proteinExistence type="predicted"/>
<evidence type="ECO:0000313" key="2">
    <source>
        <dbReference type="EMBL" id="SDE83207.1"/>
    </source>
</evidence>
<dbReference type="PROSITE" id="PS51186">
    <property type="entry name" value="GNAT"/>
    <property type="match status" value="1"/>
</dbReference>
<feature type="domain" description="N-acetyltransferase" evidence="1">
    <location>
        <begin position="144"/>
        <end position="281"/>
    </location>
</feature>
<reference evidence="2 3" key="1">
    <citation type="submission" date="2016-10" db="EMBL/GenBank/DDBJ databases">
        <authorList>
            <person name="de Groot N.N."/>
        </authorList>
    </citation>
    <scope>NUCLEOTIDE SEQUENCE [LARGE SCALE GENOMIC DNA]</scope>
    <source>
        <strain evidence="2 3">DSM 28129</strain>
    </source>
</reference>
<dbReference type="InterPro" id="IPR000182">
    <property type="entry name" value="GNAT_dom"/>
</dbReference>
<keyword evidence="3" id="KW-1185">Reference proteome</keyword>
<sequence>MIELENKYYYKALPLLRQVEINTMFAEVVLNHDISGSVYVDCLDNPRTFYVVHSYGMSLLFGDLGNEAFMDKLYHYVTNQSATRHQVEWLQTDPAGRWSEVMDSMLLTYNGQLEKSGLLPEEIERKSILRNTRVNFSFHRDAYLESKQNFPKHGEPIICVTKEQFLTQTGSVIPSFFWRDEEHFAKEGVGYSLLRDGKIASTSFSSCRTGNQLEIGIETAEAHRGKGYALSVCSALIDHCLEHDLEPVWACRLENQGSYYLAQKLGFRPTVTLPYYRLPLG</sequence>
<protein>
    <submittedName>
        <fullName evidence="2">GNAT acetyltransferase</fullName>
    </submittedName>
</protein>
<evidence type="ECO:0000313" key="3">
    <source>
        <dbReference type="Proteomes" id="UP000198972"/>
    </source>
</evidence>
<keyword evidence="2" id="KW-0808">Transferase</keyword>
<dbReference type="PANTHER" id="PTHR31143">
    <property type="match status" value="1"/>
</dbReference>
<dbReference type="RefSeq" id="WP_091226890.1">
    <property type="nucleotide sequence ID" value="NZ_FNBG01000002.1"/>
</dbReference>
<dbReference type="InterPro" id="IPR027365">
    <property type="entry name" value="GNAT_acetyltra_YdfB-like"/>
</dbReference>
<gene>
    <name evidence="2" type="ORF">SAMN04488542_102303</name>
</gene>
<dbReference type="PANTHER" id="PTHR31143:SF2">
    <property type="entry name" value="FR47-LIKE DOMAIN-CONTAINING PROTEIN-RELATED"/>
    <property type="match status" value="1"/>
</dbReference>
<dbReference type="SUPFAM" id="SSF55729">
    <property type="entry name" value="Acyl-CoA N-acyltransferases (Nat)"/>
    <property type="match status" value="1"/>
</dbReference>
<evidence type="ECO:0000259" key="1">
    <source>
        <dbReference type="PROSITE" id="PS51186"/>
    </source>
</evidence>
<dbReference type="OrthoDB" id="2773476at2"/>
<organism evidence="2 3">
    <name type="scientific">Fontibacillus panacisegetis</name>
    <dbReference type="NCBI Taxonomy" id="670482"/>
    <lineage>
        <taxon>Bacteria</taxon>
        <taxon>Bacillati</taxon>
        <taxon>Bacillota</taxon>
        <taxon>Bacilli</taxon>
        <taxon>Bacillales</taxon>
        <taxon>Paenibacillaceae</taxon>
        <taxon>Fontibacillus</taxon>
    </lineage>
</organism>
<name>A0A1G7G543_9BACL</name>
<dbReference type="Pfam" id="PF12746">
    <property type="entry name" value="GNAT_acetyltran"/>
    <property type="match status" value="1"/>
</dbReference>
<dbReference type="GO" id="GO:0016747">
    <property type="term" value="F:acyltransferase activity, transferring groups other than amino-acyl groups"/>
    <property type="evidence" value="ECO:0007669"/>
    <property type="project" value="InterPro"/>
</dbReference>
<dbReference type="EMBL" id="FNBG01000002">
    <property type="protein sequence ID" value="SDE83207.1"/>
    <property type="molecule type" value="Genomic_DNA"/>
</dbReference>
<dbReference type="InterPro" id="IPR016181">
    <property type="entry name" value="Acyl_CoA_acyltransferase"/>
</dbReference>